<gene>
    <name evidence="1" type="ORF">EJ08DRAFT_702723</name>
</gene>
<evidence type="ECO:0000313" key="1">
    <source>
        <dbReference type="EMBL" id="KAF2419762.1"/>
    </source>
</evidence>
<reference evidence="1" key="1">
    <citation type="journal article" date="2020" name="Stud. Mycol.">
        <title>101 Dothideomycetes genomes: a test case for predicting lifestyles and emergence of pathogens.</title>
        <authorList>
            <person name="Haridas S."/>
            <person name="Albert R."/>
            <person name="Binder M."/>
            <person name="Bloem J."/>
            <person name="Labutti K."/>
            <person name="Salamov A."/>
            <person name="Andreopoulos B."/>
            <person name="Baker S."/>
            <person name="Barry K."/>
            <person name="Bills G."/>
            <person name="Bluhm B."/>
            <person name="Cannon C."/>
            <person name="Castanera R."/>
            <person name="Culley D."/>
            <person name="Daum C."/>
            <person name="Ezra D."/>
            <person name="Gonzalez J."/>
            <person name="Henrissat B."/>
            <person name="Kuo A."/>
            <person name="Liang C."/>
            <person name="Lipzen A."/>
            <person name="Lutzoni F."/>
            <person name="Magnuson J."/>
            <person name="Mondo S."/>
            <person name="Nolan M."/>
            <person name="Ohm R."/>
            <person name="Pangilinan J."/>
            <person name="Park H.-J."/>
            <person name="Ramirez L."/>
            <person name="Alfaro M."/>
            <person name="Sun H."/>
            <person name="Tritt A."/>
            <person name="Yoshinaga Y."/>
            <person name="Zwiers L.-H."/>
            <person name="Turgeon B."/>
            <person name="Goodwin S."/>
            <person name="Spatafora J."/>
            <person name="Crous P."/>
            <person name="Grigoriev I."/>
        </authorList>
    </citation>
    <scope>NUCLEOTIDE SEQUENCE</scope>
    <source>
        <strain evidence="1">CBS 130266</strain>
    </source>
</reference>
<sequence>MEEPLLLGLPEEILEIIFTFAVHSQLYTTRNSKTRYQSARALSLTCWRIHSIALPLLYEDPAVEGVGGGGRLMGFCRDMKTYQFCRTIRENPARGLHCKYFALFLPPSNDPNFPLAVATLTHLPNLKSLLLKGQFRSQNIWQLIDLIVRKSSRLEEVDLEARPYPMLLGHIYNHLGLPSGRKLTLHGLKFRGMIIPHEEIGWRYDSDAEPEQGLAGPPAVRPSITTGYKELVLRHYRSSPSDLQDFLLWFTALEKFTFAKLADDRIGMWNLRTFLPALQPHRKTLKHILVTPRQSSDQFSGLVDRVHLNVSGFTALEHLQIPMGSIACTPKTAVAELLAPNMKTLVLDLGCQVQCKHFWGAFSKDHIQWLLKVAKLANKERPSFRRFELYFDPDPSDLDPSFFNSNTKSPWDLMDDARRITEAYGIELVYNEPSLARHNFNKCLARELNMSQVGKQ</sequence>
<proteinExistence type="predicted"/>
<organism evidence="1 2">
    <name type="scientific">Tothia fuscella</name>
    <dbReference type="NCBI Taxonomy" id="1048955"/>
    <lineage>
        <taxon>Eukaryota</taxon>
        <taxon>Fungi</taxon>
        <taxon>Dikarya</taxon>
        <taxon>Ascomycota</taxon>
        <taxon>Pezizomycotina</taxon>
        <taxon>Dothideomycetes</taxon>
        <taxon>Pleosporomycetidae</taxon>
        <taxon>Venturiales</taxon>
        <taxon>Cylindrosympodiaceae</taxon>
        <taxon>Tothia</taxon>
    </lineage>
</organism>
<dbReference type="EMBL" id="MU007116">
    <property type="protein sequence ID" value="KAF2419762.1"/>
    <property type="molecule type" value="Genomic_DNA"/>
</dbReference>
<protein>
    <submittedName>
        <fullName evidence="1">Uncharacterized protein</fullName>
    </submittedName>
</protein>
<keyword evidence="2" id="KW-1185">Reference proteome</keyword>
<dbReference type="Proteomes" id="UP000800235">
    <property type="component" value="Unassembled WGS sequence"/>
</dbReference>
<dbReference type="AlphaFoldDB" id="A0A9P4NFU4"/>
<comment type="caution">
    <text evidence="1">The sequence shown here is derived from an EMBL/GenBank/DDBJ whole genome shotgun (WGS) entry which is preliminary data.</text>
</comment>
<accession>A0A9P4NFU4</accession>
<evidence type="ECO:0000313" key="2">
    <source>
        <dbReference type="Proteomes" id="UP000800235"/>
    </source>
</evidence>
<name>A0A9P4NFU4_9PEZI</name>